<dbReference type="EMBL" id="QBKA01000002">
    <property type="protein sequence ID" value="RDC59763.1"/>
    <property type="molecule type" value="Genomic_DNA"/>
</dbReference>
<dbReference type="CDD" id="cd00093">
    <property type="entry name" value="HTH_XRE"/>
    <property type="match status" value="1"/>
</dbReference>
<keyword evidence="2" id="KW-1185">Reference proteome</keyword>
<dbReference type="AlphaFoldDB" id="A0A369Q4E6"/>
<reference evidence="1 2" key="1">
    <citation type="submission" date="2018-04" db="EMBL/GenBank/DDBJ databases">
        <title>Altererythrobacter sp. HME9302 genome sequencing and assembly.</title>
        <authorList>
            <person name="Kang H."/>
            <person name="Kim H."/>
            <person name="Joh K."/>
        </authorList>
    </citation>
    <scope>NUCLEOTIDE SEQUENCE [LARGE SCALE GENOMIC DNA]</scope>
    <source>
        <strain evidence="1 2">HME9302</strain>
    </source>
</reference>
<organism evidence="1 2">
    <name type="scientific">Alteripontixanthobacter maritimus</name>
    <dbReference type="NCBI Taxonomy" id="2161824"/>
    <lineage>
        <taxon>Bacteria</taxon>
        <taxon>Pseudomonadati</taxon>
        <taxon>Pseudomonadota</taxon>
        <taxon>Alphaproteobacteria</taxon>
        <taxon>Sphingomonadales</taxon>
        <taxon>Erythrobacteraceae</taxon>
        <taxon>Alteripontixanthobacter</taxon>
    </lineage>
</organism>
<sequence length="137" mass="14397">MAHDCTITAVMKTVQQDMFRLAANRGATQKMIAAKTGLSSSVIGQYARGESAMSGPSLFKMIGVIPDDLLSLLLPDGMFFVRAGGDLDHDTLATHCIEYAAEYAAARNPASPDGVDIAECESERLTACGSKLKAVGA</sequence>
<comment type="caution">
    <text evidence="1">The sequence shown here is derived from an EMBL/GenBank/DDBJ whole genome shotgun (WGS) entry which is preliminary data.</text>
</comment>
<dbReference type="InterPro" id="IPR010982">
    <property type="entry name" value="Lambda_DNA-bd_dom_sf"/>
</dbReference>
<dbReference type="SUPFAM" id="SSF47413">
    <property type="entry name" value="lambda repressor-like DNA-binding domains"/>
    <property type="match status" value="1"/>
</dbReference>
<dbReference type="InterPro" id="IPR001387">
    <property type="entry name" value="Cro/C1-type_HTH"/>
</dbReference>
<dbReference type="Proteomes" id="UP000253727">
    <property type="component" value="Unassembled WGS sequence"/>
</dbReference>
<protein>
    <submittedName>
        <fullName evidence="1">Uncharacterized protein</fullName>
    </submittedName>
</protein>
<accession>A0A369Q4E6</accession>
<evidence type="ECO:0000313" key="2">
    <source>
        <dbReference type="Proteomes" id="UP000253727"/>
    </source>
</evidence>
<dbReference type="GO" id="GO:0003677">
    <property type="term" value="F:DNA binding"/>
    <property type="evidence" value="ECO:0007669"/>
    <property type="project" value="InterPro"/>
</dbReference>
<evidence type="ECO:0000313" key="1">
    <source>
        <dbReference type="EMBL" id="RDC59763.1"/>
    </source>
</evidence>
<gene>
    <name evidence="1" type="ORF">HME9302_00958</name>
</gene>
<proteinExistence type="predicted"/>
<name>A0A369Q4E6_9SPHN</name>